<dbReference type="InterPro" id="IPR032675">
    <property type="entry name" value="LRR_dom_sf"/>
</dbReference>
<dbReference type="Gene3D" id="3.80.10.10">
    <property type="entry name" value="Ribonuclease Inhibitor"/>
    <property type="match status" value="1"/>
</dbReference>
<dbReference type="EMBL" id="KK583236">
    <property type="protein sequence ID" value="KDO25007.1"/>
    <property type="molecule type" value="Genomic_DNA"/>
</dbReference>
<organism evidence="1 2">
    <name type="scientific">Saprolegnia parasitica (strain CBS 223.65)</name>
    <dbReference type="NCBI Taxonomy" id="695850"/>
    <lineage>
        <taxon>Eukaryota</taxon>
        <taxon>Sar</taxon>
        <taxon>Stramenopiles</taxon>
        <taxon>Oomycota</taxon>
        <taxon>Saprolegniomycetes</taxon>
        <taxon>Saprolegniales</taxon>
        <taxon>Saprolegniaceae</taxon>
        <taxon>Saprolegnia</taxon>
    </lineage>
</organism>
<evidence type="ECO:0000313" key="2">
    <source>
        <dbReference type="Proteomes" id="UP000030745"/>
    </source>
</evidence>
<evidence type="ECO:0008006" key="3">
    <source>
        <dbReference type="Google" id="ProtNLM"/>
    </source>
</evidence>
<dbReference type="VEuPathDB" id="FungiDB:SPRG_09737"/>
<dbReference type="RefSeq" id="XP_012204276.1">
    <property type="nucleotide sequence ID" value="XM_012348886.1"/>
</dbReference>
<dbReference type="AlphaFoldDB" id="A0A067CDV5"/>
<dbReference type="Proteomes" id="UP000030745">
    <property type="component" value="Unassembled WGS sequence"/>
</dbReference>
<keyword evidence="2" id="KW-1185">Reference proteome</keyword>
<accession>A0A067CDV5</accession>
<dbReference type="SUPFAM" id="SSF52047">
    <property type="entry name" value="RNI-like"/>
    <property type="match status" value="1"/>
</dbReference>
<protein>
    <recommendedName>
        <fullName evidence="3">F-box domain-containing protein</fullName>
    </recommendedName>
</protein>
<sequence>MASDNETHRVCTRQNTGLSSLPGAVLHVILRATKQGKDVAALLSALPPLTLPPELVALRDFGAVVDLARHWPAVRVTEIPIEHAHLGVAALPALQGVYIEPGFAALAWLDATLPPKMRVVLVVDPTVSGVLSSFAYNWGDRITHVIIKGHEVHPDPIPDILGRCVNVSRVTIENTKIRVAAAAYLAVLPTKHLVSLKVSAHTAQLDALDVAAIAFWLQGPRATSFSLACASVSDPTVLASAIQACSTLSHLSLDGVLDVQAALVTLPSTLHHITELSLRQSSGLYNVPTHVLLGKLDRAKVVSFALQNNNAKAVRLHDVASVFMTCPSLVSVHLVNWRLPAVSTTAGACPHLARFMLLHVQFEESESVPAFVRWLSTSRCLTVVDFSGTVLGNEGVLALAREHLSGWRAA</sequence>
<dbReference type="GeneID" id="24131888"/>
<dbReference type="KEGG" id="spar:SPRG_09737"/>
<evidence type="ECO:0000313" key="1">
    <source>
        <dbReference type="EMBL" id="KDO25007.1"/>
    </source>
</evidence>
<name>A0A067CDV5_SAPPC</name>
<gene>
    <name evidence="1" type="ORF">SPRG_09737</name>
</gene>
<reference evidence="1 2" key="1">
    <citation type="journal article" date="2013" name="PLoS Genet.">
        <title>Distinctive expansion of potential virulence genes in the genome of the oomycete fish pathogen Saprolegnia parasitica.</title>
        <authorList>
            <person name="Jiang R.H."/>
            <person name="de Bruijn I."/>
            <person name="Haas B.J."/>
            <person name="Belmonte R."/>
            <person name="Lobach L."/>
            <person name="Christie J."/>
            <person name="van den Ackerveken G."/>
            <person name="Bottin A."/>
            <person name="Bulone V."/>
            <person name="Diaz-Moreno S.M."/>
            <person name="Dumas B."/>
            <person name="Fan L."/>
            <person name="Gaulin E."/>
            <person name="Govers F."/>
            <person name="Grenville-Briggs L.J."/>
            <person name="Horner N.R."/>
            <person name="Levin J.Z."/>
            <person name="Mammella M."/>
            <person name="Meijer H.J."/>
            <person name="Morris P."/>
            <person name="Nusbaum C."/>
            <person name="Oome S."/>
            <person name="Phillips A.J."/>
            <person name="van Rooyen D."/>
            <person name="Rzeszutek E."/>
            <person name="Saraiva M."/>
            <person name="Secombes C.J."/>
            <person name="Seidl M.F."/>
            <person name="Snel B."/>
            <person name="Stassen J.H."/>
            <person name="Sykes S."/>
            <person name="Tripathy S."/>
            <person name="van den Berg H."/>
            <person name="Vega-Arreguin J.C."/>
            <person name="Wawra S."/>
            <person name="Young S.K."/>
            <person name="Zeng Q."/>
            <person name="Dieguez-Uribeondo J."/>
            <person name="Russ C."/>
            <person name="Tyler B.M."/>
            <person name="van West P."/>
        </authorList>
    </citation>
    <scope>NUCLEOTIDE SEQUENCE [LARGE SCALE GENOMIC DNA]</scope>
    <source>
        <strain evidence="1 2">CBS 223.65</strain>
    </source>
</reference>
<proteinExistence type="predicted"/>